<name>A0A4R1B5X0_9PROT</name>
<dbReference type="GO" id="GO:0009399">
    <property type="term" value="P:nitrogen fixation"/>
    <property type="evidence" value="ECO:0007669"/>
    <property type="project" value="InterPro"/>
</dbReference>
<dbReference type="InterPro" id="IPR009953">
    <property type="entry name" value="DRA_trans"/>
</dbReference>
<keyword evidence="2" id="KW-1185">Reference proteome</keyword>
<dbReference type="AlphaFoldDB" id="A0A4R1B5X0"/>
<dbReference type="EMBL" id="SJZB01000053">
    <property type="protein sequence ID" value="TCJ11578.1"/>
    <property type="molecule type" value="Genomic_DNA"/>
</dbReference>
<protein>
    <submittedName>
        <fullName evidence="1">NAD(+)--dinitrogen-reductase ADP-D-ribosyltransferase</fullName>
    </submittedName>
</protein>
<dbReference type="Pfam" id="PF07357">
    <property type="entry name" value="DRAT"/>
    <property type="match status" value="1"/>
</dbReference>
<comment type="caution">
    <text evidence="1">The sequence shown here is derived from an EMBL/GenBank/DDBJ whole genome shotgun (WGS) entry which is preliminary data.</text>
</comment>
<evidence type="ECO:0000313" key="1">
    <source>
        <dbReference type="EMBL" id="TCJ11578.1"/>
    </source>
</evidence>
<keyword evidence="1" id="KW-0808">Transferase</keyword>
<reference evidence="1 2" key="1">
    <citation type="submission" date="2019-03" db="EMBL/GenBank/DDBJ databases">
        <title>Genome sequence of Thiobacillaceae bacterium LSR1, a sulfur-oxidizing bacterium isolated from freshwater sediment.</title>
        <authorList>
            <person name="Li S."/>
        </authorList>
    </citation>
    <scope>NUCLEOTIDE SEQUENCE [LARGE SCALE GENOMIC DNA]</scope>
    <source>
        <strain evidence="1 2">LSR1</strain>
    </source>
</reference>
<dbReference type="GO" id="GO:0030701">
    <property type="term" value="F:NAD+-dinitrogen-reductase ADP-D-ribosyltransferase activity"/>
    <property type="evidence" value="ECO:0007669"/>
    <property type="project" value="InterPro"/>
</dbReference>
<dbReference type="Proteomes" id="UP000295443">
    <property type="component" value="Unassembled WGS sequence"/>
</dbReference>
<sequence>MLGSLAYQRHPVPLALDGVLEVHEGLFRRLDREADRNERVALFMAHMDATFSLERPEEAGYSGDAGTARAKASYLRMLRGWFFDSDGLEGAVLKGWVESRFGLLPRHHGGAIRDFSGETYRRYLEQRSQGLYGTNALEAQFDLLYTYCQYELGRRRPGETHVTLYRGVNRLAEYEAMTDLRTGRGIVLLNSLTSFSGDRERADEFGDRILEVSVPLAKVFFYHRLLPGRFRGEDEYMVVGGLYEVSYT</sequence>
<dbReference type="OrthoDB" id="183043at2"/>
<organism evidence="1 2">
    <name type="scientific">Parasulfuritortus cantonensis</name>
    <dbReference type="NCBI Taxonomy" id="2528202"/>
    <lineage>
        <taxon>Bacteria</taxon>
        <taxon>Pseudomonadati</taxon>
        <taxon>Pseudomonadota</taxon>
        <taxon>Betaproteobacteria</taxon>
        <taxon>Nitrosomonadales</taxon>
        <taxon>Thiobacillaceae</taxon>
        <taxon>Parasulfuritortus</taxon>
    </lineage>
</organism>
<evidence type="ECO:0000313" key="2">
    <source>
        <dbReference type="Proteomes" id="UP000295443"/>
    </source>
</evidence>
<accession>A0A4R1B5X0</accession>
<gene>
    <name evidence="1" type="ORF">EZJ19_15515</name>
</gene>
<proteinExistence type="predicted"/>